<sequence>MRVGPHTVTVEVADTAMKREQGLMHRNHLPEMHGMLFVFDAPRKVCFWMRDTPLPLSIAFLDARGRIVNTQDMEPLSEALHCAPSEVTQALEMNQGWFERHGVKAGDKVQEL</sequence>
<dbReference type="PANTHER" id="PTHR37953:SF1">
    <property type="entry name" value="UPF0127 PROTEIN MJ1496"/>
    <property type="match status" value="1"/>
</dbReference>
<dbReference type="PANTHER" id="PTHR37953">
    <property type="entry name" value="UPF0127 PROTEIN MJ1496"/>
    <property type="match status" value="1"/>
</dbReference>
<accession>A0ABQ2GVM5</accession>
<keyword evidence="2" id="KW-1185">Reference proteome</keyword>
<evidence type="ECO:0000313" key="2">
    <source>
        <dbReference type="Proteomes" id="UP000616499"/>
    </source>
</evidence>
<reference evidence="2" key="1">
    <citation type="journal article" date="2019" name="Int. J. Syst. Evol. Microbiol.">
        <title>The Global Catalogue of Microorganisms (GCM) 10K type strain sequencing project: providing services to taxonomists for standard genome sequencing and annotation.</title>
        <authorList>
            <consortium name="The Broad Institute Genomics Platform"/>
            <consortium name="The Broad Institute Genome Sequencing Center for Infectious Disease"/>
            <person name="Wu L."/>
            <person name="Ma J."/>
        </authorList>
    </citation>
    <scope>NUCLEOTIDE SEQUENCE [LARGE SCALE GENOMIC DNA]</scope>
    <source>
        <strain evidence="2">JCM 13501</strain>
    </source>
</reference>
<gene>
    <name evidence="1" type="ORF">GCM10009425_26350</name>
</gene>
<protein>
    <recommendedName>
        <fullName evidence="3">DUF192 domain-containing protein</fullName>
    </recommendedName>
</protein>
<dbReference type="Gene3D" id="2.60.120.1140">
    <property type="entry name" value="Protein of unknown function DUF192"/>
    <property type="match status" value="1"/>
</dbReference>
<dbReference type="InterPro" id="IPR003795">
    <property type="entry name" value="DUF192"/>
</dbReference>
<dbReference type="Pfam" id="PF02643">
    <property type="entry name" value="DUF192"/>
    <property type="match status" value="1"/>
</dbReference>
<comment type="caution">
    <text evidence="1">The sequence shown here is derived from an EMBL/GenBank/DDBJ whole genome shotgun (WGS) entry which is preliminary data.</text>
</comment>
<dbReference type="InterPro" id="IPR038695">
    <property type="entry name" value="Saro_0823-like_sf"/>
</dbReference>
<evidence type="ECO:0000313" key="1">
    <source>
        <dbReference type="EMBL" id="GGM14061.1"/>
    </source>
</evidence>
<proteinExistence type="predicted"/>
<dbReference type="Proteomes" id="UP000616499">
    <property type="component" value="Unassembled WGS sequence"/>
</dbReference>
<evidence type="ECO:0008006" key="3">
    <source>
        <dbReference type="Google" id="ProtNLM"/>
    </source>
</evidence>
<dbReference type="EMBL" id="BMNW01000005">
    <property type="protein sequence ID" value="GGM14061.1"/>
    <property type="molecule type" value="Genomic_DNA"/>
</dbReference>
<organism evidence="1 2">
    <name type="scientific">Pseudomonas asuensis</name>
    <dbReference type="NCBI Taxonomy" id="1825787"/>
    <lineage>
        <taxon>Bacteria</taxon>
        <taxon>Pseudomonadati</taxon>
        <taxon>Pseudomonadota</taxon>
        <taxon>Gammaproteobacteria</taxon>
        <taxon>Pseudomonadales</taxon>
        <taxon>Pseudomonadaceae</taxon>
        <taxon>Pseudomonas</taxon>
    </lineage>
</organism>
<name>A0ABQ2GVM5_9PSED</name>